<sequence>MRWLASVLCILLAGGVSGSLLTGQMEKTDVQIGRKLTREDLQKEAAKHFKRPVDAVVSKAGKPNVIPELNGIELDIETTWARFMEHGEEVPVRYVYKQIEPKVKMTDYPNLPVYQGNPEKNQMALMINVAWGTEHLDGILQVLKANKVKATFFLDGSWLAKNQEVAKRIVAEGHEIGNHAYSHPNMAALSPDQQKQQIVKTQELIRTELAVDSKWFAPPSGSYNEMTVRLAREQGMGTVLWTLDTVDWHKPPKESIINRILPKARNGAMVLMHPTEPTLDALRIMIPELKKKQFKLVTVSELLSPIREVE</sequence>
<dbReference type="InterPro" id="IPR002509">
    <property type="entry name" value="NODB_dom"/>
</dbReference>
<dbReference type="Pfam" id="PF01522">
    <property type="entry name" value="Polysacc_deac_1"/>
    <property type="match status" value="1"/>
</dbReference>
<dbReference type="InterPro" id="IPR050248">
    <property type="entry name" value="Polysacc_deacetylase_ArnD"/>
</dbReference>
<keyword evidence="4" id="KW-1185">Reference proteome</keyword>
<dbReference type="OrthoDB" id="62208at2"/>
<organism evidence="3 4">
    <name type="scientific">Effusibacillus lacus</name>
    <dbReference type="NCBI Taxonomy" id="1348429"/>
    <lineage>
        <taxon>Bacteria</taxon>
        <taxon>Bacillati</taxon>
        <taxon>Bacillota</taxon>
        <taxon>Bacilli</taxon>
        <taxon>Bacillales</taxon>
        <taxon>Alicyclobacillaceae</taxon>
        <taxon>Effusibacillus</taxon>
    </lineage>
</organism>
<dbReference type="RefSeq" id="WP_096182299.1">
    <property type="nucleotide sequence ID" value="NZ_BDUF01000059.1"/>
</dbReference>
<dbReference type="AlphaFoldDB" id="A0A292YHV3"/>
<evidence type="ECO:0000256" key="1">
    <source>
        <dbReference type="SAM" id="SignalP"/>
    </source>
</evidence>
<dbReference type="InterPro" id="IPR011330">
    <property type="entry name" value="Glyco_hydro/deAcase_b/a-brl"/>
</dbReference>
<feature type="domain" description="NodB homology" evidence="2">
    <location>
        <begin position="121"/>
        <end position="297"/>
    </location>
</feature>
<feature type="chain" id="PRO_5039324891" description="NodB homology domain-containing protein" evidence="1">
    <location>
        <begin position="19"/>
        <end position="310"/>
    </location>
</feature>
<feature type="signal peptide" evidence="1">
    <location>
        <begin position="1"/>
        <end position="18"/>
    </location>
</feature>
<dbReference type="GO" id="GO:0016020">
    <property type="term" value="C:membrane"/>
    <property type="evidence" value="ECO:0007669"/>
    <property type="project" value="TreeGrafter"/>
</dbReference>
<dbReference type="GO" id="GO:0016810">
    <property type="term" value="F:hydrolase activity, acting on carbon-nitrogen (but not peptide) bonds"/>
    <property type="evidence" value="ECO:0007669"/>
    <property type="project" value="InterPro"/>
</dbReference>
<proteinExistence type="predicted"/>
<evidence type="ECO:0000313" key="4">
    <source>
        <dbReference type="Proteomes" id="UP000217785"/>
    </source>
</evidence>
<dbReference type="GO" id="GO:0005975">
    <property type="term" value="P:carbohydrate metabolic process"/>
    <property type="evidence" value="ECO:0007669"/>
    <property type="project" value="InterPro"/>
</dbReference>
<name>A0A292YHV3_9BACL</name>
<evidence type="ECO:0000259" key="2">
    <source>
        <dbReference type="PROSITE" id="PS51677"/>
    </source>
</evidence>
<comment type="caution">
    <text evidence="3">The sequence shown here is derived from an EMBL/GenBank/DDBJ whole genome shotgun (WGS) entry which is preliminary data.</text>
</comment>
<keyword evidence="1" id="KW-0732">Signal</keyword>
<dbReference type="CDD" id="cd10950">
    <property type="entry name" value="CE4_BsYlxY_like"/>
    <property type="match status" value="1"/>
</dbReference>
<protein>
    <recommendedName>
        <fullName evidence="2">NodB homology domain-containing protein</fullName>
    </recommendedName>
</protein>
<dbReference type="Proteomes" id="UP000217785">
    <property type="component" value="Unassembled WGS sequence"/>
</dbReference>
<accession>A0A292YHV3</accession>
<dbReference type="Gene3D" id="3.20.20.370">
    <property type="entry name" value="Glycoside hydrolase/deacetylase"/>
    <property type="match status" value="1"/>
</dbReference>
<dbReference type="PANTHER" id="PTHR10587:SF80">
    <property type="entry name" value="CHITOOLIGOSACCHARIDE DEACETYLASE"/>
    <property type="match status" value="1"/>
</dbReference>
<dbReference type="EMBL" id="BDUF01000059">
    <property type="protein sequence ID" value="GAX90577.1"/>
    <property type="molecule type" value="Genomic_DNA"/>
</dbReference>
<reference evidence="4" key="1">
    <citation type="submission" date="2017-07" db="EMBL/GenBank/DDBJ databases">
        <title>Draft genome sequence of Effusibacillus lacus strain skLN1.</title>
        <authorList>
            <person name="Watanabe M."/>
            <person name="Kojima H."/>
            <person name="Fukui M."/>
        </authorList>
    </citation>
    <scope>NUCLEOTIDE SEQUENCE [LARGE SCALE GENOMIC DNA]</scope>
    <source>
        <strain evidence="4">skLN1</strain>
    </source>
</reference>
<dbReference type="PROSITE" id="PS51677">
    <property type="entry name" value="NODB"/>
    <property type="match status" value="1"/>
</dbReference>
<dbReference type="SUPFAM" id="SSF88713">
    <property type="entry name" value="Glycoside hydrolase/deacetylase"/>
    <property type="match status" value="1"/>
</dbReference>
<gene>
    <name evidence="3" type="ORF">EFBL_2204</name>
</gene>
<evidence type="ECO:0000313" key="3">
    <source>
        <dbReference type="EMBL" id="GAX90577.1"/>
    </source>
</evidence>
<dbReference type="PANTHER" id="PTHR10587">
    <property type="entry name" value="GLYCOSYL TRANSFERASE-RELATED"/>
    <property type="match status" value="1"/>
</dbReference>